<keyword evidence="8" id="KW-1015">Disulfide bond</keyword>
<dbReference type="Gene3D" id="3.10.100.10">
    <property type="entry name" value="Mannose-Binding Protein A, subunit A"/>
    <property type="match status" value="1"/>
</dbReference>
<dbReference type="FunFam" id="3.10.100.10:FF:000045">
    <property type="entry name" value="Pulmonary surfactant-associated protein D"/>
    <property type="match status" value="1"/>
</dbReference>
<feature type="chain" id="PRO_5028189469" evidence="11">
    <location>
        <begin position="22"/>
        <end position="259"/>
    </location>
</feature>
<evidence type="ECO:0000256" key="4">
    <source>
        <dbReference type="ARBA" id="ARBA00022734"/>
    </source>
</evidence>
<dbReference type="PANTHER" id="PTHR24024">
    <property type="entry name" value="PULMONARY SURFACTANT-ASSOCIATED PROTEIN A"/>
    <property type="match status" value="1"/>
</dbReference>
<dbReference type="InterPro" id="IPR016187">
    <property type="entry name" value="CTDL_fold"/>
</dbReference>
<evidence type="ECO:0000256" key="11">
    <source>
        <dbReference type="SAM" id="SignalP"/>
    </source>
</evidence>
<dbReference type="FunCoup" id="A0A6P7YCG6">
    <property type="interactions" value="263"/>
</dbReference>
<dbReference type="InterPro" id="IPR018378">
    <property type="entry name" value="C-type_lectin_CS"/>
</dbReference>
<gene>
    <name evidence="14" type="primary">LOC115471172</name>
</gene>
<comment type="similarity">
    <text evidence="1">Belongs to the SFTPD family.</text>
</comment>
<dbReference type="GO" id="GO:0005581">
    <property type="term" value="C:collagen trimer"/>
    <property type="evidence" value="ECO:0007669"/>
    <property type="project" value="UniProtKB-KW"/>
</dbReference>
<evidence type="ECO:0000256" key="1">
    <source>
        <dbReference type="ARBA" id="ARBA00007899"/>
    </source>
</evidence>
<dbReference type="InterPro" id="IPR016186">
    <property type="entry name" value="C-type_lectin-like/link_sf"/>
</dbReference>
<dbReference type="GO" id="GO:0030246">
    <property type="term" value="F:carbohydrate binding"/>
    <property type="evidence" value="ECO:0007669"/>
    <property type="project" value="UniProtKB-KW"/>
</dbReference>
<dbReference type="InParanoid" id="A0A6P7YCG6"/>
<sequence length="259" mass="27784">MQSLQLSVFLMLGMFIIIATSSPNPQSSTEKDNTCSMVACGAAGANGLPGRDGRDGREGPKGEKGDLGLQGSRGLQGPPGKAGPAGPAGLKGDKGSMGTKGEKGSSEDNGMQLAVRLMNEQLRTLQDNFNKFKKIFIFSIGKEVGRKIFVTNGLEYDYETASRMCSRAGGLVASPKNADENLALQEIVSKHDKRSFLGITDLHTEGTFKYSTGGTITYSNWHSNEPNNDKGNEDCVELNTDGKWNDTSCTNKKLLICEF</sequence>
<feature type="compositionally biased region" description="Basic and acidic residues" evidence="10">
    <location>
        <begin position="51"/>
        <end position="66"/>
    </location>
</feature>
<dbReference type="AlphaFoldDB" id="A0A6P7YCG6"/>
<comment type="subunit">
    <text evidence="2">Oligomeric complex of 4 set of homotrimers.</text>
</comment>
<dbReference type="RefSeq" id="XP_030060735.1">
    <property type="nucleotide sequence ID" value="XM_030204875.1"/>
</dbReference>
<evidence type="ECO:0000256" key="3">
    <source>
        <dbReference type="ARBA" id="ARBA00022729"/>
    </source>
</evidence>
<keyword evidence="13" id="KW-1185">Reference proteome</keyword>
<accession>A0A6P7YCG6</accession>
<keyword evidence="3 11" id="KW-0732">Signal</keyword>
<keyword evidence="5" id="KW-0677">Repeat</keyword>
<proteinExistence type="inferred from homology"/>
<feature type="signal peptide" evidence="11">
    <location>
        <begin position="1"/>
        <end position="21"/>
    </location>
</feature>
<evidence type="ECO:0000256" key="9">
    <source>
        <dbReference type="ARBA" id="ARBA00023278"/>
    </source>
</evidence>
<feature type="domain" description="C-type lectin" evidence="12">
    <location>
        <begin position="158"/>
        <end position="258"/>
    </location>
</feature>
<dbReference type="GO" id="GO:0005771">
    <property type="term" value="C:multivesicular body"/>
    <property type="evidence" value="ECO:0007669"/>
    <property type="project" value="TreeGrafter"/>
</dbReference>
<dbReference type="Proteomes" id="UP000515156">
    <property type="component" value="Chromosome 5"/>
</dbReference>
<evidence type="ECO:0000256" key="7">
    <source>
        <dbReference type="ARBA" id="ARBA00023119"/>
    </source>
</evidence>
<dbReference type="InterPro" id="IPR001304">
    <property type="entry name" value="C-type_lectin-like"/>
</dbReference>
<feature type="compositionally biased region" description="Low complexity" evidence="10">
    <location>
        <begin position="78"/>
        <end position="90"/>
    </location>
</feature>
<dbReference type="Pfam" id="PF01391">
    <property type="entry name" value="Collagen"/>
    <property type="match status" value="1"/>
</dbReference>
<evidence type="ECO:0000256" key="5">
    <source>
        <dbReference type="ARBA" id="ARBA00022737"/>
    </source>
</evidence>
<dbReference type="InterPro" id="IPR015097">
    <property type="entry name" value="Surfac_D-trimer"/>
</dbReference>
<dbReference type="OrthoDB" id="10255512at2759"/>
<dbReference type="GO" id="GO:0005615">
    <property type="term" value="C:extracellular space"/>
    <property type="evidence" value="ECO:0007669"/>
    <property type="project" value="TreeGrafter"/>
</dbReference>
<dbReference type="Pfam" id="PF00059">
    <property type="entry name" value="Lectin_C"/>
    <property type="match status" value="1"/>
</dbReference>
<dbReference type="PROSITE" id="PS00615">
    <property type="entry name" value="C_TYPE_LECTIN_1"/>
    <property type="match status" value="1"/>
</dbReference>
<reference evidence="14" key="1">
    <citation type="submission" date="2025-08" db="UniProtKB">
        <authorList>
            <consortium name="RefSeq"/>
        </authorList>
    </citation>
    <scope>IDENTIFICATION</scope>
</reference>
<evidence type="ECO:0000313" key="14">
    <source>
        <dbReference type="RefSeq" id="XP_030060735.1"/>
    </source>
</evidence>
<organism evidence="13 14">
    <name type="scientific">Microcaecilia unicolor</name>
    <dbReference type="NCBI Taxonomy" id="1415580"/>
    <lineage>
        <taxon>Eukaryota</taxon>
        <taxon>Metazoa</taxon>
        <taxon>Chordata</taxon>
        <taxon>Craniata</taxon>
        <taxon>Vertebrata</taxon>
        <taxon>Euteleostomi</taxon>
        <taxon>Amphibia</taxon>
        <taxon>Gymnophiona</taxon>
        <taxon>Siphonopidae</taxon>
        <taxon>Microcaecilia</taxon>
    </lineage>
</organism>
<keyword evidence="4" id="KW-0430">Lectin</keyword>
<name>A0A6P7YCG6_9AMPH</name>
<dbReference type="Pfam" id="PF09006">
    <property type="entry name" value="Surfac_D-trimer"/>
    <property type="match status" value="1"/>
</dbReference>
<dbReference type="InterPro" id="IPR008160">
    <property type="entry name" value="Collagen"/>
</dbReference>
<evidence type="ECO:0000313" key="13">
    <source>
        <dbReference type="Proteomes" id="UP000515156"/>
    </source>
</evidence>
<dbReference type="GeneID" id="115471172"/>
<keyword evidence="6" id="KW-0106">Calcium</keyword>
<dbReference type="SUPFAM" id="SSF56436">
    <property type="entry name" value="C-type lectin-like"/>
    <property type="match status" value="1"/>
</dbReference>
<evidence type="ECO:0000256" key="2">
    <source>
        <dbReference type="ARBA" id="ARBA00011267"/>
    </source>
</evidence>
<evidence type="ECO:0000256" key="8">
    <source>
        <dbReference type="ARBA" id="ARBA00023157"/>
    </source>
</evidence>
<dbReference type="PANTHER" id="PTHR24024:SF15">
    <property type="entry name" value="PULMONARY SURFACTANT-ASSOCIATED PROTEIN D"/>
    <property type="match status" value="1"/>
</dbReference>
<evidence type="ECO:0000259" key="12">
    <source>
        <dbReference type="PROSITE" id="PS50041"/>
    </source>
</evidence>
<dbReference type="PROSITE" id="PS50041">
    <property type="entry name" value="C_TYPE_LECTIN_2"/>
    <property type="match status" value="1"/>
</dbReference>
<dbReference type="SMART" id="SM00034">
    <property type="entry name" value="CLECT"/>
    <property type="match status" value="1"/>
</dbReference>
<evidence type="ECO:0000256" key="10">
    <source>
        <dbReference type="SAM" id="MobiDB-lite"/>
    </source>
</evidence>
<keyword evidence="7" id="KW-0176">Collagen</keyword>
<dbReference type="InterPro" id="IPR051077">
    <property type="entry name" value="Ca-dependent_lectin"/>
</dbReference>
<feature type="region of interest" description="Disordered" evidence="10">
    <location>
        <begin position="46"/>
        <end position="109"/>
    </location>
</feature>
<protein>
    <submittedName>
        <fullName evidence="14">Mannose-binding protein A-like</fullName>
    </submittedName>
</protein>
<keyword evidence="9" id="KW-0379">Hydroxylation</keyword>
<evidence type="ECO:0000256" key="6">
    <source>
        <dbReference type="ARBA" id="ARBA00022837"/>
    </source>
</evidence>
<dbReference type="KEGG" id="muo:115471172"/>